<evidence type="ECO:0000313" key="1">
    <source>
        <dbReference type="EMBL" id="KHJ32616.1"/>
    </source>
</evidence>
<accession>A0A0B1P6P5</accession>
<dbReference type="OMA" id="VESWVDV"/>
<organism evidence="1 2">
    <name type="scientific">Uncinula necator</name>
    <name type="common">Grape powdery mildew</name>
    <dbReference type="NCBI Taxonomy" id="52586"/>
    <lineage>
        <taxon>Eukaryota</taxon>
        <taxon>Fungi</taxon>
        <taxon>Dikarya</taxon>
        <taxon>Ascomycota</taxon>
        <taxon>Pezizomycotina</taxon>
        <taxon>Leotiomycetes</taxon>
        <taxon>Erysiphales</taxon>
        <taxon>Erysiphaceae</taxon>
        <taxon>Erysiphe</taxon>
    </lineage>
</organism>
<evidence type="ECO:0000313" key="2">
    <source>
        <dbReference type="Proteomes" id="UP000030854"/>
    </source>
</evidence>
<protein>
    <submittedName>
        <fullName evidence="1">Uncharacterized protein</fullName>
    </submittedName>
</protein>
<sequence length="117" mass="13503">MASIFRVLVKTDHMISRKKIDLVKKASQDFPCAVLLKVGGKPGMMFAEGEGAEKWLNVVKKLRYKGFRLQKKELVSSALLDLQPGKVIEFESVRDLAAFLSKRLELYEWWRTHMGYK</sequence>
<name>A0A0B1P6P5_UNCNE</name>
<comment type="caution">
    <text evidence="1">The sequence shown here is derived from an EMBL/GenBank/DDBJ whole genome shotgun (WGS) entry which is preliminary data.</text>
</comment>
<dbReference type="HOGENOM" id="CLU_115008_0_0_1"/>
<gene>
    <name evidence="1" type="ORF">EV44_g4652</name>
</gene>
<keyword evidence="2" id="KW-1185">Reference proteome</keyword>
<dbReference type="Proteomes" id="UP000030854">
    <property type="component" value="Unassembled WGS sequence"/>
</dbReference>
<reference evidence="1 2" key="1">
    <citation type="journal article" date="2014" name="BMC Genomics">
        <title>Adaptive genomic structural variation in the grape powdery mildew pathogen, Erysiphe necator.</title>
        <authorList>
            <person name="Jones L."/>
            <person name="Riaz S."/>
            <person name="Morales-Cruz A."/>
            <person name="Amrine K.C."/>
            <person name="McGuire B."/>
            <person name="Gubler W.D."/>
            <person name="Walker M.A."/>
            <person name="Cantu D."/>
        </authorList>
    </citation>
    <scope>NUCLEOTIDE SEQUENCE [LARGE SCALE GENOMIC DNA]</scope>
    <source>
        <strain evidence="2">c</strain>
    </source>
</reference>
<dbReference type="AlphaFoldDB" id="A0A0B1P6P5"/>
<dbReference type="EMBL" id="JNVN01001944">
    <property type="protein sequence ID" value="KHJ32616.1"/>
    <property type="molecule type" value="Genomic_DNA"/>
</dbReference>
<dbReference type="OrthoDB" id="432412at2759"/>
<proteinExistence type="predicted"/>